<evidence type="ECO:0000313" key="10">
    <source>
        <dbReference type="Proteomes" id="UP000001422"/>
    </source>
</evidence>
<keyword evidence="3" id="KW-1003">Cell membrane</keyword>
<feature type="transmembrane region" description="Helical" evidence="8">
    <location>
        <begin position="21"/>
        <end position="42"/>
    </location>
</feature>
<sequence length="469" mass="50619">MPLRQAIERSQGWHRRLTVPQFTVVTGLLVILLGTLLLATPLCSSSKVGLWEALFTATSAITVTGLSIIDVGADLTTAGQLVLAMMILAGGLGLMAITTFLQGFVVKGTGLRRRLDRGQTLDEFGVGGVGSTFRGIAATAALVILVGALVLYGFGFSDIPDRGERLWASVFHSISAYNNAGFGLWSDSLERYHDNVLVNAVVMVLIVMGGLGWRVTSDLASQGVRRGRRRLSLHTRLVLRTTLLLVVFGTLGLALTEWLNRGEVFIGMAWRERWMTALFESVTARTAGFTTVPFSLENITDSGTLLLMALMFIGASPGGTGGGIKTTTVAALMAATRSTMRGRDAVVIRNREIPDKVVLRALGITVASLLFVLAMALLLSIASNLNGAEPFTFLEMLFTCISAFATVGLDLGVTEQLGRFGQAVLMLGMFVGRLGILLLLSAIWEVMTREQIHIHRQNRIGYPREDLYV</sequence>
<dbReference type="EMBL" id="BX569694">
    <property type="protein sequence ID" value="CAE08683.1"/>
    <property type="molecule type" value="Genomic_DNA"/>
</dbReference>
<dbReference type="HOGENOM" id="CLU_026429_0_1_3"/>
<dbReference type="GO" id="GO:0008324">
    <property type="term" value="F:monoatomic cation transmembrane transporter activity"/>
    <property type="evidence" value="ECO:0007669"/>
    <property type="project" value="InterPro"/>
</dbReference>
<dbReference type="PANTHER" id="PTHR32024:SF1">
    <property type="entry name" value="KTR SYSTEM POTASSIUM UPTAKE PROTEIN B"/>
    <property type="match status" value="1"/>
</dbReference>
<keyword evidence="7 8" id="KW-0472">Membrane</keyword>
<dbReference type="KEGG" id="syw:SYNW2168"/>
<dbReference type="STRING" id="84588.SYNW2168"/>
<dbReference type="GO" id="GO:0005886">
    <property type="term" value="C:plasma membrane"/>
    <property type="evidence" value="ECO:0007669"/>
    <property type="project" value="UniProtKB-SubCell"/>
</dbReference>
<dbReference type="GO" id="GO:0030001">
    <property type="term" value="P:metal ion transport"/>
    <property type="evidence" value="ECO:0007669"/>
    <property type="project" value="UniProtKB-ARBA"/>
</dbReference>
<evidence type="ECO:0000256" key="4">
    <source>
        <dbReference type="ARBA" id="ARBA00022692"/>
    </source>
</evidence>
<feature type="transmembrane region" description="Helical" evidence="8">
    <location>
        <begin position="133"/>
        <end position="154"/>
    </location>
</feature>
<dbReference type="eggNOG" id="COG0168">
    <property type="taxonomic scope" value="Bacteria"/>
</dbReference>
<name>Q7U4A3_PARMW</name>
<evidence type="ECO:0000256" key="1">
    <source>
        <dbReference type="ARBA" id="ARBA00004651"/>
    </source>
</evidence>
<accession>Q7U4A3</accession>
<reference evidence="9 10" key="1">
    <citation type="journal article" date="2003" name="Nature">
        <title>The genome of a motile marine Synechococcus.</title>
        <authorList>
            <person name="Palenik B."/>
            <person name="Brahamsha B."/>
            <person name="Larimer F."/>
            <person name="Land M."/>
            <person name="Hauser L."/>
            <person name="Chain P."/>
            <person name="Lamerdin J."/>
            <person name="Regala W."/>
            <person name="Allen E.A."/>
            <person name="McCarren J."/>
            <person name="Paulsen I."/>
            <person name="Dufresne A."/>
            <person name="Partensky F."/>
            <person name="Webb E."/>
            <person name="Waterbury J."/>
        </authorList>
    </citation>
    <scope>NUCLEOTIDE SEQUENCE [LARGE SCALE GENOMIC DNA]</scope>
    <source>
        <strain evidence="9 10">WH8102</strain>
    </source>
</reference>
<feature type="transmembrane region" description="Helical" evidence="8">
    <location>
        <begin position="166"/>
        <end position="185"/>
    </location>
</feature>
<proteinExistence type="predicted"/>
<feature type="transmembrane region" description="Helical" evidence="8">
    <location>
        <begin position="237"/>
        <end position="255"/>
    </location>
</feature>
<evidence type="ECO:0000256" key="8">
    <source>
        <dbReference type="SAM" id="Phobius"/>
    </source>
</evidence>
<feature type="transmembrane region" description="Helical" evidence="8">
    <location>
        <begin position="391"/>
        <end position="411"/>
    </location>
</feature>
<evidence type="ECO:0000313" key="9">
    <source>
        <dbReference type="EMBL" id="CAE08683.1"/>
    </source>
</evidence>
<dbReference type="Proteomes" id="UP000001422">
    <property type="component" value="Chromosome"/>
</dbReference>
<evidence type="ECO:0000256" key="5">
    <source>
        <dbReference type="ARBA" id="ARBA00022989"/>
    </source>
</evidence>
<dbReference type="AlphaFoldDB" id="Q7U4A3"/>
<dbReference type="RefSeq" id="WP_011129023.1">
    <property type="nucleotide sequence ID" value="NC_005070.1"/>
</dbReference>
<feature type="transmembrane region" description="Helical" evidence="8">
    <location>
        <begin position="81"/>
        <end position="105"/>
    </location>
</feature>
<keyword evidence="4 8" id="KW-0812">Transmembrane</keyword>
<dbReference type="Pfam" id="PF02386">
    <property type="entry name" value="TrkH"/>
    <property type="match status" value="1"/>
</dbReference>
<feature type="transmembrane region" description="Helical" evidence="8">
    <location>
        <begin position="423"/>
        <end position="444"/>
    </location>
</feature>
<dbReference type="InterPro" id="IPR003445">
    <property type="entry name" value="Cat_transpt"/>
</dbReference>
<keyword evidence="2" id="KW-0813">Transport</keyword>
<feature type="transmembrane region" description="Helical" evidence="8">
    <location>
        <begin position="305"/>
        <end position="336"/>
    </location>
</feature>
<keyword evidence="6" id="KW-0406">Ion transport</keyword>
<evidence type="ECO:0000256" key="6">
    <source>
        <dbReference type="ARBA" id="ARBA00023065"/>
    </source>
</evidence>
<feature type="transmembrane region" description="Helical" evidence="8">
    <location>
        <begin position="48"/>
        <end position="69"/>
    </location>
</feature>
<protein>
    <submittedName>
        <fullName evidence="9">Possible sodium transporter, Trk family</fullName>
    </submittedName>
</protein>
<feature type="transmembrane region" description="Helical" evidence="8">
    <location>
        <begin position="197"/>
        <end position="216"/>
    </location>
</feature>
<gene>
    <name evidence="9" type="ordered locus">SYNW2168</name>
</gene>
<organism evidence="9 10">
    <name type="scientific">Parasynechococcus marenigrum (strain WH8102)</name>
    <dbReference type="NCBI Taxonomy" id="84588"/>
    <lineage>
        <taxon>Bacteria</taxon>
        <taxon>Bacillati</taxon>
        <taxon>Cyanobacteriota</taxon>
        <taxon>Cyanophyceae</taxon>
        <taxon>Synechococcales</taxon>
        <taxon>Prochlorococcaceae</taxon>
        <taxon>Parasynechococcus</taxon>
        <taxon>Parasynechococcus marenigrum</taxon>
    </lineage>
</organism>
<evidence type="ECO:0000256" key="2">
    <source>
        <dbReference type="ARBA" id="ARBA00022448"/>
    </source>
</evidence>
<dbReference type="PANTHER" id="PTHR32024">
    <property type="entry name" value="TRK SYSTEM POTASSIUM UPTAKE PROTEIN TRKG-RELATED"/>
    <property type="match status" value="1"/>
</dbReference>
<keyword evidence="10" id="KW-1185">Reference proteome</keyword>
<evidence type="ECO:0000256" key="7">
    <source>
        <dbReference type="ARBA" id="ARBA00023136"/>
    </source>
</evidence>
<evidence type="ECO:0000256" key="3">
    <source>
        <dbReference type="ARBA" id="ARBA00022475"/>
    </source>
</evidence>
<comment type="subcellular location">
    <subcellularLocation>
        <location evidence="1">Cell membrane</location>
        <topology evidence="1">Multi-pass membrane protein</topology>
    </subcellularLocation>
</comment>
<keyword evidence="5 8" id="KW-1133">Transmembrane helix</keyword>
<feature type="transmembrane region" description="Helical" evidence="8">
    <location>
        <begin position="357"/>
        <end position="379"/>
    </location>
</feature>